<feature type="transmembrane region" description="Helical" evidence="6">
    <location>
        <begin position="169"/>
        <end position="190"/>
    </location>
</feature>
<dbReference type="InterPro" id="IPR011701">
    <property type="entry name" value="MFS"/>
</dbReference>
<dbReference type="RefSeq" id="WP_098193779.1">
    <property type="nucleotide sequence ID" value="NZ_CP023777.1"/>
</dbReference>
<dbReference type="AlphaFoldDB" id="A0A291QTV0"/>
<dbReference type="InterPro" id="IPR020846">
    <property type="entry name" value="MFS_dom"/>
</dbReference>
<name>A0A291QTV0_9BACT</name>
<evidence type="ECO:0000313" key="9">
    <source>
        <dbReference type="Proteomes" id="UP000220133"/>
    </source>
</evidence>
<evidence type="ECO:0000256" key="3">
    <source>
        <dbReference type="ARBA" id="ARBA00022692"/>
    </source>
</evidence>
<organism evidence="8 9">
    <name type="scientific">Chitinophaga caeni</name>
    <dbReference type="NCBI Taxonomy" id="2029983"/>
    <lineage>
        <taxon>Bacteria</taxon>
        <taxon>Pseudomonadati</taxon>
        <taxon>Bacteroidota</taxon>
        <taxon>Chitinophagia</taxon>
        <taxon>Chitinophagales</taxon>
        <taxon>Chitinophagaceae</taxon>
        <taxon>Chitinophaga</taxon>
    </lineage>
</organism>
<dbReference type="Pfam" id="PF07690">
    <property type="entry name" value="MFS_1"/>
    <property type="match status" value="1"/>
</dbReference>
<evidence type="ECO:0000256" key="6">
    <source>
        <dbReference type="SAM" id="Phobius"/>
    </source>
</evidence>
<feature type="transmembrane region" description="Helical" evidence="6">
    <location>
        <begin position="380"/>
        <end position="396"/>
    </location>
</feature>
<evidence type="ECO:0000256" key="2">
    <source>
        <dbReference type="ARBA" id="ARBA00022475"/>
    </source>
</evidence>
<feature type="transmembrane region" description="Helical" evidence="6">
    <location>
        <begin position="141"/>
        <end position="163"/>
    </location>
</feature>
<feature type="transmembrane region" description="Helical" evidence="6">
    <location>
        <begin position="350"/>
        <end position="368"/>
    </location>
</feature>
<feature type="transmembrane region" description="Helical" evidence="6">
    <location>
        <begin position="306"/>
        <end position="338"/>
    </location>
</feature>
<dbReference type="GO" id="GO:0005886">
    <property type="term" value="C:plasma membrane"/>
    <property type="evidence" value="ECO:0007669"/>
    <property type="project" value="UniProtKB-SubCell"/>
</dbReference>
<keyword evidence="2" id="KW-1003">Cell membrane</keyword>
<feature type="transmembrane region" description="Helical" evidence="6">
    <location>
        <begin position="256"/>
        <end position="275"/>
    </location>
</feature>
<dbReference type="Gene3D" id="1.20.1250.20">
    <property type="entry name" value="MFS general substrate transporter like domains"/>
    <property type="match status" value="1"/>
</dbReference>
<evidence type="ECO:0000259" key="7">
    <source>
        <dbReference type="PROSITE" id="PS50850"/>
    </source>
</evidence>
<protein>
    <submittedName>
        <fullName evidence="8">MFS transporter</fullName>
    </submittedName>
</protein>
<dbReference type="GO" id="GO:0022857">
    <property type="term" value="F:transmembrane transporter activity"/>
    <property type="evidence" value="ECO:0007669"/>
    <property type="project" value="InterPro"/>
</dbReference>
<dbReference type="PANTHER" id="PTHR43124">
    <property type="entry name" value="PURINE EFFLUX PUMP PBUE"/>
    <property type="match status" value="1"/>
</dbReference>
<reference evidence="8 9" key="1">
    <citation type="submission" date="2017-10" db="EMBL/GenBank/DDBJ databases">
        <title>Paenichitinophaga pekingensis gen. nov., sp. nov., isolated from activated sludge.</title>
        <authorList>
            <person name="Jin D."/>
            <person name="Kong X."/>
            <person name="Deng Y."/>
            <person name="Bai Z."/>
        </authorList>
    </citation>
    <scope>NUCLEOTIDE SEQUENCE [LARGE SCALE GENOMIC DNA]</scope>
    <source>
        <strain evidence="8 9">13</strain>
    </source>
</reference>
<dbReference type="InterPro" id="IPR036259">
    <property type="entry name" value="MFS_trans_sf"/>
</dbReference>
<comment type="subcellular location">
    <subcellularLocation>
        <location evidence="1">Cell membrane</location>
        <topology evidence="1">Multi-pass membrane protein</topology>
    </subcellularLocation>
</comment>
<proteinExistence type="predicted"/>
<feature type="transmembrane region" description="Helical" evidence="6">
    <location>
        <begin position="218"/>
        <end position="236"/>
    </location>
</feature>
<dbReference type="EMBL" id="CP023777">
    <property type="protein sequence ID" value="ATL47398.1"/>
    <property type="molecule type" value="Genomic_DNA"/>
</dbReference>
<dbReference type="OrthoDB" id="9812221at2"/>
<keyword evidence="3 6" id="KW-0812">Transmembrane</keyword>
<feature type="domain" description="Major facilitator superfamily (MFS) profile" evidence="7">
    <location>
        <begin position="17"/>
        <end position="400"/>
    </location>
</feature>
<evidence type="ECO:0000256" key="4">
    <source>
        <dbReference type="ARBA" id="ARBA00022989"/>
    </source>
</evidence>
<gene>
    <name evidence="8" type="ORF">COR50_09570</name>
</gene>
<dbReference type="KEGG" id="cbae:COR50_09570"/>
<dbReference type="Proteomes" id="UP000220133">
    <property type="component" value="Chromosome"/>
</dbReference>
<keyword evidence="9" id="KW-1185">Reference proteome</keyword>
<keyword evidence="5 6" id="KW-0472">Membrane</keyword>
<accession>A0A291QTV0</accession>
<sequence>MTTQLKSQQFTKYQILVIILLAVLQFTIVLDFMVLSPLGAILMPTLNISASQFGFVVSAYAFSAGISGFLAAGFADKFDRKNMLIFFYIGFIIGTIFCSLAPDYHTLLLARIVTGMFGGVTGSIGFAIVTDLFSLEQRGRAMGFIQMAFGVSQVAGLPIGLVLANHYSWHAPFTMISIFGICLGIALFFLKPINEHLKLSKPVNAFTHLTKTLSKKQYLLGFGATTLMATGGFMLMPFGTTFNTFNLGIAQDDIPLIYFITGLFTLVISPLMGIASDKVGKFKIFMFGSLLTMLLVYVYTNLHTATLFQVIAISVVMFIGVSSRMIAATALLSAVPALQDRGAFMSINSSVQQLSGGIASSLAGLIVVENSNHSLQHFDTLGYVIIGTMIISLIMLSQVNQVIKSRGTTTAPLTGVAVTAE</sequence>
<feature type="transmembrane region" description="Helical" evidence="6">
    <location>
        <begin position="282"/>
        <end position="300"/>
    </location>
</feature>
<feature type="transmembrane region" description="Helical" evidence="6">
    <location>
        <begin position="15"/>
        <end position="41"/>
    </location>
</feature>
<feature type="transmembrane region" description="Helical" evidence="6">
    <location>
        <begin position="53"/>
        <end position="72"/>
    </location>
</feature>
<keyword evidence="4 6" id="KW-1133">Transmembrane helix</keyword>
<evidence type="ECO:0000256" key="5">
    <source>
        <dbReference type="ARBA" id="ARBA00023136"/>
    </source>
</evidence>
<evidence type="ECO:0000256" key="1">
    <source>
        <dbReference type="ARBA" id="ARBA00004651"/>
    </source>
</evidence>
<dbReference type="PROSITE" id="PS50850">
    <property type="entry name" value="MFS"/>
    <property type="match status" value="1"/>
</dbReference>
<dbReference type="PANTHER" id="PTHR43124:SF3">
    <property type="entry name" value="CHLORAMPHENICOL EFFLUX PUMP RV0191"/>
    <property type="match status" value="1"/>
</dbReference>
<dbReference type="SUPFAM" id="SSF103473">
    <property type="entry name" value="MFS general substrate transporter"/>
    <property type="match status" value="1"/>
</dbReference>
<evidence type="ECO:0000313" key="8">
    <source>
        <dbReference type="EMBL" id="ATL47398.1"/>
    </source>
</evidence>
<feature type="transmembrane region" description="Helical" evidence="6">
    <location>
        <begin position="108"/>
        <end position="129"/>
    </location>
</feature>
<dbReference type="CDD" id="cd17324">
    <property type="entry name" value="MFS_NepI_like"/>
    <property type="match status" value="1"/>
</dbReference>
<dbReference type="InterPro" id="IPR050189">
    <property type="entry name" value="MFS_Efflux_Transporters"/>
</dbReference>
<feature type="transmembrane region" description="Helical" evidence="6">
    <location>
        <begin position="84"/>
        <end position="102"/>
    </location>
</feature>